<evidence type="ECO:0000256" key="1">
    <source>
        <dbReference type="SAM" id="SignalP"/>
    </source>
</evidence>
<protein>
    <submittedName>
        <fullName evidence="2">Amino acid ABC transporter substrate-binding protein</fullName>
    </submittedName>
</protein>
<dbReference type="OrthoDB" id="547680at2"/>
<feature type="signal peptide" evidence="1">
    <location>
        <begin position="1"/>
        <end position="23"/>
    </location>
</feature>
<comment type="caution">
    <text evidence="2">The sequence shown here is derived from an EMBL/GenBank/DDBJ whole genome shotgun (WGS) entry which is preliminary data.</text>
</comment>
<keyword evidence="3" id="KW-1185">Reference proteome</keyword>
<dbReference type="RefSeq" id="WP_124026437.1">
    <property type="nucleotide sequence ID" value="NZ_JBHRSN010000005.1"/>
</dbReference>
<gene>
    <name evidence="2" type="ORF">DRW07_03255</name>
</gene>
<name>A0A3N5Y5L9_9ALTE</name>
<dbReference type="Proteomes" id="UP000275281">
    <property type="component" value="Unassembled WGS sequence"/>
</dbReference>
<feature type="chain" id="PRO_5018060429" evidence="1">
    <location>
        <begin position="24"/>
        <end position="288"/>
    </location>
</feature>
<proteinExistence type="predicted"/>
<evidence type="ECO:0000313" key="2">
    <source>
        <dbReference type="EMBL" id="RPJ68436.1"/>
    </source>
</evidence>
<organism evidence="2 3">
    <name type="scientific">Alteromonas sediminis</name>
    <dbReference type="NCBI Taxonomy" id="2259342"/>
    <lineage>
        <taxon>Bacteria</taxon>
        <taxon>Pseudomonadati</taxon>
        <taxon>Pseudomonadota</taxon>
        <taxon>Gammaproteobacteria</taxon>
        <taxon>Alteromonadales</taxon>
        <taxon>Alteromonadaceae</taxon>
        <taxon>Alteromonas/Salinimonas group</taxon>
        <taxon>Alteromonas</taxon>
    </lineage>
</organism>
<dbReference type="EMBL" id="RPOK01000001">
    <property type="protein sequence ID" value="RPJ68436.1"/>
    <property type="molecule type" value="Genomic_DNA"/>
</dbReference>
<dbReference type="SUPFAM" id="SSF53850">
    <property type="entry name" value="Periplasmic binding protein-like II"/>
    <property type="match status" value="1"/>
</dbReference>
<dbReference type="AlphaFoldDB" id="A0A3N5Y5L9"/>
<evidence type="ECO:0000313" key="3">
    <source>
        <dbReference type="Proteomes" id="UP000275281"/>
    </source>
</evidence>
<sequence>MLKFVTFFFVALAVLLPQQWASAAVWSITYPRPLSAEDKRHEYPLAVLTLALEKTGVRYQLMPSDRIILQAKSIRQLAENREIDVIWSMTNKQREEVLLPIRIPIAKGLIGWRVSLINKDDSARFSAIDSLAQLQQFSPIQGADWPDTKILQANGFSVYTVTEYTDANEALILRQGDFFPRSVMEVTKELEALGRGSDLMLEPDLVLQYPAAMYFFVNKSNHTLAKLIQTGLQKAVDSGEYDKLFQETFEPVIDDLNLRQRRRFKLNNPLMPEDSPVDDTALWFDIEK</sequence>
<dbReference type="Gene3D" id="3.40.190.10">
    <property type="entry name" value="Periplasmic binding protein-like II"/>
    <property type="match status" value="2"/>
</dbReference>
<keyword evidence="1" id="KW-0732">Signal</keyword>
<reference evidence="2 3" key="1">
    <citation type="submission" date="2018-11" db="EMBL/GenBank/DDBJ databases">
        <authorList>
            <person name="Ye M.-Q."/>
            <person name="Du Z.-J."/>
        </authorList>
    </citation>
    <scope>NUCLEOTIDE SEQUENCE [LARGE SCALE GENOMIC DNA]</scope>
    <source>
        <strain evidence="2 3">U0105</strain>
    </source>
</reference>
<accession>A0A3N5Y5L9</accession>